<dbReference type="PANTHER" id="PTHR40114">
    <property type="entry name" value="SLR0698 PROTEIN"/>
    <property type="match status" value="1"/>
</dbReference>
<dbReference type="PROSITE" id="PS51707">
    <property type="entry name" value="CYTH"/>
    <property type="match status" value="1"/>
</dbReference>
<evidence type="ECO:0000313" key="4">
    <source>
        <dbReference type="Proteomes" id="UP001149140"/>
    </source>
</evidence>
<dbReference type="AlphaFoldDB" id="A0A9X3MZY2"/>
<evidence type="ECO:0000259" key="2">
    <source>
        <dbReference type="PROSITE" id="PS51707"/>
    </source>
</evidence>
<dbReference type="PANTHER" id="PTHR40114:SF1">
    <property type="entry name" value="SLR0698 PROTEIN"/>
    <property type="match status" value="1"/>
</dbReference>
<proteinExistence type="predicted"/>
<dbReference type="Gene3D" id="2.40.320.10">
    <property type="entry name" value="Hypothetical Protein Pfu-838710-001"/>
    <property type="match status" value="1"/>
</dbReference>
<dbReference type="Pfam" id="PF01928">
    <property type="entry name" value="CYTH"/>
    <property type="match status" value="1"/>
</dbReference>
<keyword evidence="4" id="KW-1185">Reference proteome</keyword>
<comment type="caution">
    <text evidence="3">The sequence shown here is derived from an EMBL/GenBank/DDBJ whole genome shotgun (WGS) entry which is preliminary data.</text>
</comment>
<evidence type="ECO:0000313" key="3">
    <source>
        <dbReference type="EMBL" id="MDA0164493.1"/>
    </source>
</evidence>
<feature type="domain" description="CYTH" evidence="2">
    <location>
        <begin position="1"/>
        <end position="149"/>
    </location>
</feature>
<protein>
    <submittedName>
        <fullName evidence="3">CYTH domain-containing protein</fullName>
    </submittedName>
</protein>
<gene>
    <name evidence="3" type="ORF">OM076_29755</name>
</gene>
<dbReference type="EMBL" id="JAPDOD010000034">
    <property type="protein sequence ID" value="MDA0164493.1"/>
    <property type="molecule type" value="Genomic_DNA"/>
</dbReference>
<dbReference type="InterPro" id="IPR012042">
    <property type="entry name" value="NeuTTM/CthTTM-like"/>
</dbReference>
<feature type="active site" description="Proton acceptor" evidence="1">
    <location>
        <position position="28"/>
    </location>
</feature>
<dbReference type="SUPFAM" id="SSF55154">
    <property type="entry name" value="CYTH-like phosphatases"/>
    <property type="match status" value="1"/>
</dbReference>
<accession>A0A9X3MZY2</accession>
<sequence length="153" mass="16607">MEVERKYLLAARPDGLDGHESGRLEQGYLALDPAGAEVRVRRKGDKHTLTVKTGAGLARGEEEVTLAAADFDRLWPLTEGRRVLKTRYLVPLDGGLTAEVDVYEGALDGLLTAEVEFADEAAAHAFAAPAWMGEDVTGDKRYANQRLATDGRP</sequence>
<dbReference type="CDD" id="cd07761">
    <property type="entry name" value="CYTH-like_CthTTM-like"/>
    <property type="match status" value="1"/>
</dbReference>
<dbReference type="SMART" id="SM01118">
    <property type="entry name" value="CYTH"/>
    <property type="match status" value="1"/>
</dbReference>
<name>A0A9X3MZY2_9ACTN</name>
<evidence type="ECO:0000256" key="1">
    <source>
        <dbReference type="PIRSR" id="PIRSR016487-1"/>
    </source>
</evidence>
<dbReference type="RefSeq" id="WP_270043746.1">
    <property type="nucleotide sequence ID" value="NZ_JAPDOD010000034.1"/>
</dbReference>
<dbReference type="InterPro" id="IPR033469">
    <property type="entry name" value="CYTH-like_dom_sf"/>
</dbReference>
<dbReference type="InterPro" id="IPR023577">
    <property type="entry name" value="CYTH_domain"/>
</dbReference>
<dbReference type="Proteomes" id="UP001149140">
    <property type="component" value="Unassembled WGS sequence"/>
</dbReference>
<dbReference type="PIRSF" id="PIRSF016487">
    <property type="entry name" value="CYTH_UCP016487"/>
    <property type="match status" value="1"/>
</dbReference>
<reference evidence="3" key="1">
    <citation type="submission" date="2022-10" db="EMBL/GenBank/DDBJ databases">
        <title>The WGS of Solirubrobacter ginsenosidimutans DSM 21036.</title>
        <authorList>
            <person name="Jiang Z."/>
        </authorList>
    </citation>
    <scope>NUCLEOTIDE SEQUENCE</scope>
    <source>
        <strain evidence="3">DSM 21036</strain>
    </source>
</reference>
<organism evidence="3 4">
    <name type="scientific">Solirubrobacter ginsenosidimutans</name>
    <dbReference type="NCBI Taxonomy" id="490573"/>
    <lineage>
        <taxon>Bacteria</taxon>
        <taxon>Bacillati</taxon>
        <taxon>Actinomycetota</taxon>
        <taxon>Thermoleophilia</taxon>
        <taxon>Solirubrobacterales</taxon>
        <taxon>Solirubrobacteraceae</taxon>
        <taxon>Solirubrobacter</taxon>
    </lineage>
</organism>